<evidence type="ECO:0000313" key="2">
    <source>
        <dbReference type="EMBL" id="WWS84821.1"/>
    </source>
</evidence>
<dbReference type="InterPro" id="IPR036291">
    <property type="entry name" value="NAD(P)-bd_dom_sf"/>
</dbReference>
<dbReference type="PANTHER" id="PTHR12126">
    <property type="entry name" value="NADH-UBIQUINONE OXIDOREDUCTASE 39 KDA SUBUNIT-RELATED"/>
    <property type="match status" value="1"/>
</dbReference>
<dbReference type="EMBL" id="CP146240">
    <property type="protein sequence ID" value="WWS84821.1"/>
    <property type="molecule type" value="Genomic_DNA"/>
</dbReference>
<feature type="domain" description="NAD(P)-binding" evidence="1">
    <location>
        <begin position="13"/>
        <end position="180"/>
    </location>
</feature>
<dbReference type="Proteomes" id="UP001377573">
    <property type="component" value="Chromosome"/>
</dbReference>
<gene>
    <name evidence="2" type="ORF">V8Z62_00945</name>
</gene>
<name>A0ABZ2HQI8_9MICO</name>
<dbReference type="SUPFAM" id="SSF51735">
    <property type="entry name" value="NAD(P)-binding Rossmann-fold domains"/>
    <property type="match status" value="1"/>
</dbReference>
<protein>
    <submittedName>
        <fullName evidence="2">NAD(P)H-binding protein</fullName>
    </submittedName>
</protein>
<organism evidence="2 3">
    <name type="scientific">Microbacterium paraoxydans</name>
    <dbReference type="NCBI Taxonomy" id="199592"/>
    <lineage>
        <taxon>Bacteria</taxon>
        <taxon>Bacillati</taxon>
        <taxon>Actinomycetota</taxon>
        <taxon>Actinomycetes</taxon>
        <taxon>Micrococcales</taxon>
        <taxon>Microbacteriaceae</taxon>
        <taxon>Microbacterium</taxon>
    </lineage>
</organism>
<dbReference type="Pfam" id="PF13460">
    <property type="entry name" value="NAD_binding_10"/>
    <property type="match status" value="1"/>
</dbReference>
<dbReference type="Gene3D" id="3.40.50.720">
    <property type="entry name" value="NAD(P)-binding Rossmann-like Domain"/>
    <property type="match status" value="1"/>
</dbReference>
<keyword evidence="3" id="KW-1185">Reference proteome</keyword>
<reference evidence="2 3" key="1">
    <citation type="submission" date="2024-02" db="EMBL/GenBank/DDBJ databases">
        <authorList>
            <person name="Alasadi S."/>
            <person name="Hussein S.A."/>
        </authorList>
    </citation>
    <scope>NUCLEOTIDE SEQUENCE [LARGE SCALE GENOMIC DNA]</scope>
    <source>
        <strain evidence="2 3">GJ_SRA_44_2022</strain>
    </source>
</reference>
<sequence length="255" mass="26821">MIEGVGMRIAVAGGTGRIGRLVVEEARRRGHDPLSLSRSEGVDLTAGEGLATLLRGVDAVVDATNPPVSDVAEAEQVFTTLSRTLLAAEDEAGVGHHVALSIAALDRVRGNPHYAGKRAQEREVTRGPVPFTIVRATQFHDFPAMIAEWSIEDGEGIVPPLLLQPIAPVDVAVALVDAAESPALGGSFDIAGPRTEDAVDMARRTLAAWGRDLPLRAAWKGAALGVEFAGEVLLPGDDARTAATTFDDWLAAETR</sequence>
<dbReference type="RefSeq" id="WP_338566459.1">
    <property type="nucleotide sequence ID" value="NZ_CP146240.1"/>
</dbReference>
<evidence type="ECO:0000259" key="1">
    <source>
        <dbReference type="Pfam" id="PF13460"/>
    </source>
</evidence>
<dbReference type="InterPro" id="IPR051207">
    <property type="entry name" value="ComplexI_NDUFA9_subunit"/>
</dbReference>
<proteinExistence type="predicted"/>
<accession>A0ABZ2HQI8</accession>
<dbReference type="InterPro" id="IPR016040">
    <property type="entry name" value="NAD(P)-bd_dom"/>
</dbReference>
<dbReference type="PANTHER" id="PTHR12126:SF11">
    <property type="entry name" value="NADH DEHYDROGENASE [UBIQUINONE] 1 ALPHA SUBCOMPLEX SUBUNIT 9, MITOCHONDRIAL"/>
    <property type="match status" value="1"/>
</dbReference>
<evidence type="ECO:0000313" key="3">
    <source>
        <dbReference type="Proteomes" id="UP001377573"/>
    </source>
</evidence>